<dbReference type="Pfam" id="PF00873">
    <property type="entry name" value="ACR_tran"/>
    <property type="match status" value="1"/>
</dbReference>
<dbReference type="RefSeq" id="WP_090272942.1">
    <property type="nucleotide sequence ID" value="NZ_LT629748.1"/>
</dbReference>
<dbReference type="GO" id="GO:0042910">
    <property type="term" value="F:xenobiotic transmembrane transporter activity"/>
    <property type="evidence" value="ECO:0007669"/>
    <property type="project" value="TreeGrafter"/>
</dbReference>
<feature type="transmembrane region" description="Helical" evidence="1">
    <location>
        <begin position="12"/>
        <end position="30"/>
    </location>
</feature>
<evidence type="ECO:0000313" key="2">
    <source>
        <dbReference type="EMBL" id="SDS34275.1"/>
    </source>
</evidence>
<feature type="transmembrane region" description="Helical" evidence="1">
    <location>
        <begin position="896"/>
        <end position="916"/>
    </location>
</feature>
<feature type="transmembrane region" description="Helical" evidence="1">
    <location>
        <begin position="386"/>
        <end position="411"/>
    </location>
</feature>
<dbReference type="OrthoDB" id="9757940at2"/>
<keyword evidence="1" id="KW-0812">Transmembrane</keyword>
<feature type="transmembrane region" description="Helical" evidence="1">
    <location>
        <begin position="922"/>
        <end position="943"/>
    </location>
</feature>
<dbReference type="Gene3D" id="1.20.1640.10">
    <property type="entry name" value="Multidrug efflux transporter AcrB transmembrane domain"/>
    <property type="match status" value="2"/>
</dbReference>
<dbReference type="AlphaFoldDB" id="A0A1H1RF12"/>
<dbReference type="PRINTS" id="PR00702">
    <property type="entry name" value="ACRIFLAVINRP"/>
</dbReference>
<accession>A0A1H1RF12</accession>
<dbReference type="InterPro" id="IPR001036">
    <property type="entry name" value="Acrflvin-R"/>
</dbReference>
<protein>
    <submittedName>
        <fullName evidence="2">Multidrug efflux pump subunit AcrB</fullName>
    </submittedName>
</protein>
<dbReference type="Gene3D" id="3.30.70.1430">
    <property type="entry name" value="Multidrug efflux transporter AcrB pore domain"/>
    <property type="match status" value="2"/>
</dbReference>
<feature type="transmembrane region" description="Helical" evidence="1">
    <location>
        <begin position="334"/>
        <end position="352"/>
    </location>
</feature>
<feature type="transmembrane region" description="Helical" evidence="1">
    <location>
        <begin position="458"/>
        <end position="484"/>
    </location>
</feature>
<dbReference type="PANTHER" id="PTHR32063">
    <property type="match status" value="1"/>
</dbReference>
<dbReference type="InterPro" id="IPR027463">
    <property type="entry name" value="AcrB_DN_DC_subdom"/>
</dbReference>
<dbReference type="SUPFAM" id="SSF82714">
    <property type="entry name" value="Multidrug efflux transporter AcrB TolC docking domain, DN and DC subdomains"/>
    <property type="match status" value="2"/>
</dbReference>
<dbReference type="EMBL" id="LT629748">
    <property type="protein sequence ID" value="SDS34275.1"/>
    <property type="molecule type" value="Genomic_DNA"/>
</dbReference>
<organism evidence="2 3">
    <name type="scientific">Halopseudomonas litoralis</name>
    <dbReference type="NCBI Taxonomy" id="797277"/>
    <lineage>
        <taxon>Bacteria</taxon>
        <taxon>Pseudomonadati</taxon>
        <taxon>Pseudomonadota</taxon>
        <taxon>Gammaproteobacteria</taxon>
        <taxon>Pseudomonadales</taxon>
        <taxon>Pseudomonadaceae</taxon>
        <taxon>Halopseudomonas</taxon>
    </lineage>
</organism>
<dbReference type="SUPFAM" id="SSF82866">
    <property type="entry name" value="Multidrug efflux transporter AcrB transmembrane domain"/>
    <property type="match status" value="2"/>
</dbReference>
<feature type="transmembrane region" description="Helical" evidence="1">
    <location>
        <begin position="971"/>
        <end position="992"/>
    </location>
</feature>
<dbReference type="Gene3D" id="3.30.70.1320">
    <property type="entry name" value="Multidrug efflux transporter AcrB pore domain like"/>
    <property type="match status" value="1"/>
</dbReference>
<dbReference type="Gene3D" id="3.30.70.1440">
    <property type="entry name" value="Multidrug efflux transporter AcrB pore domain"/>
    <property type="match status" value="1"/>
</dbReference>
<dbReference type="PANTHER" id="PTHR32063:SF18">
    <property type="entry name" value="CATION EFFLUX SYSTEM PROTEIN"/>
    <property type="match status" value="1"/>
</dbReference>
<keyword evidence="3" id="KW-1185">Reference proteome</keyword>
<feature type="transmembrane region" description="Helical" evidence="1">
    <location>
        <begin position="359"/>
        <end position="380"/>
    </location>
</feature>
<dbReference type="Gene3D" id="3.30.2090.10">
    <property type="entry name" value="Multidrug efflux transporter AcrB TolC docking domain, DN and DC subdomains"/>
    <property type="match status" value="2"/>
</dbReference>
<dbReference type="Proteomes" id="UP000243426">
    <property type="component" value="Chromosome I"/>
</dbReference>
<feature type="transmembrane region" description="Helical" evidence="1">
    <location>
        <begin position="536"/>
        <end position="554"/>
    </location>
</feature>
<reference evidence="3" key="1">
    <citation type="submission" date="2016-10" db="EMBL/GenBank/DDBJ databases">
        <authorList>
            <person name="Varghese N."/>
            <person name="Submissions S."/>
        </authorList>
    </citation>
    <scope>NUCLEOTIDE SEQUENCE [LARGE SCALE GENOMIC DNA]</scope>
    <source>
        <strain evidence="3">2SM5</strain>
    </source>
</reference>
<feature type="transmembrane region" description="Helical" evidence="1">
    <location>
        <begin position="869"/>
        <end position="889"/>
    </location>
</feature>
<gene>
    <name evidence="2" type="ORF">SAMN05216198_1736</name>
</gene>
<sequence>MDFARYAIGKPVNMWVLVLTLLVGGSIAFFEVGRLEDPAFTIKQAVINVPYPGATALEVEQQVTEPLESAIQRITEVKEIRSRSMDGLSEIRVEIQDRYTGDALLQIWDNLRNKVNDAQAELPPDAGPAVVDDDFGDVYGIFYALTGEDLTYRELYELAKELRRGLLIAEDVGKVEISGEQEEQILIDIDQARLAALHLAPEEIIAALDDADAAVDAGGIHAGEFFLRLQPSGAFDSLDALRSLPVGQGPQRITLGSIAHIHRGYQERPRQMIRHNGQPAITLGVSGISGSNIVKVGETVETRLQDMQHRMPLGAQLHPLYEQHHIVNDAVNSFALNVLVSVLIVVAVLCIAMGLRAGAIIGSVLFLSVIGTLLLMWLFGIELERISLGALIIAMGMLVDNAVVVSDGVLVQQRRGLSILEGSQRTLEQTQWPLLGATVIGILAFAGIGLSQDVTGEFLFSLFFVIATSLLLSWLLALMIVPLFSQYLLERDERQADKGKDKDEELSGEAADETQLYQGRIYEGFRRVVRGLLRHSWLTLGALIVLTVACMLGFSRVPQSFFPASSTPLFYVNLFLQPGTHIRETARQAEDVEDYLAALDGVTDVSTFLGAGASRFMLTYMPEQSDSSLMHFLVRTDDAQRIEQLVREINQTLPPRYPAANAHAAQFLFGPNAEAKLEARISGPDIDVLRALSAEGQRRLQEQGQVFNIRDDWRSPVLALKPQLDLERLADAGLTRQSVARSLAVASEGAPVSLFREKDELIPIMLRASEQDRVSADNLLQRLIWSAASNSYVPLAQVAHGVKLTSLDQVIRRFDRERTIAIRAEPRDGENTNAAHQRIRPLLESIDLPLDYRFEWGGDFEQSSNAQEALSSTLAVPYLAMLLVTVLLFARVRQPLMIWAVVPMAICGVTTGLLLTGKPFDFMALLGLLSLSGMLIKNAIVLVNEIDRQIAEQVPRMTAIIEASASRLRPVTMAAGTTVVGMVPLMFDPFFVNMAVTIMGGLTFATALTLLAVPCLYALFMKVRQEEVA</sequence>
<feature type="transmembrane region" description="Helical" evidence="1">
    <location>
        <begin position="998"/>
        <end position="1020"/>
    </location>
</feature>
<proteinExistence type="predicted"/>
<feature type="transmembrane region" description="Helical" evidence="1">
    <location>
        <begin position="432"/>
        <end position="452"/>
    </location>
</feature>
<dbReference type="SUPFAM" id="SSF82693">
    <property type="entry name" value="Multidrug efflux transporter AcrB pore domain, PN1, PN2, PC1 and PC2 subdomains"/>
    <property type="match status" value="2"/>
</dbReference>
<keyword evidence="1" id="KW-0472">Membrane</keyword>
<name>A0A1H1RF12_9GAMM</name>
<evidence type="ECO:0000256" key="1">
    <source>
        <dbReference type="SAM" id="Phobius"/>
    </source>
</evidence>
<dbReference type="GO" id="GO:0005886">
    <property type="term" value="C:plasma membrane"/>
    <property type="evidence" value="ECO:0007669"/>
    <property type="project" value="TreeGrafter"/>
</dbReference>
<evidence type="ECO:0000313" key="3">
    <source>
        <dbReference type="Proteomes" id="UP000243426"/>
    </source>
</evidence>
<dbReference type="STRING" id="797277.SAMN05216198_1736"/>
<keyword evidence="1" id="KW-1133">Transmembrane helix</keyword>